<dbReference type="AlphaFoldDB" id="A0A2J6Q171"/>
<feature type="compositionally biased region" description="Polar residues" evidence="3">
    <location>
        <begin position="234"/>
        <end position="250"/>
    </location>
</feature>
<feature type="region of interest" description="Disordered" evidence="3">
    <location>
        <begin position="231"/>
        <end position="253"/>
    </location>
</feature>
<evidence type="ECO:0000256" key="2">
    <source>
        <dbReference type="ARBA" id="ARBA00023242"/>
    </source>
</evidence>
<evidence type="ECO:0000259" key="4">
    <source>
        <dbReference type="PROSITE" id="PS50048"/>
    </source>
</evidence>
<dbReference type="STRING" id="1745343.A0A2J6Q171"/>
<dbReference type="GO" id="GO:0000976">
    <property type="term" value="F:transcription cis-regulatory region binding"/>
    <property type="evidence" value="ECO:0007669"/>
    <property type="project" value="TreeGrafter"/>
</dbReference>
<feature type="compositionally biased region" description="Basic and acidic residues" evidence="3">
    <location>
        <begin position="315"/>
        <end position="334"/>
    </location>
</feature>
<feature type="domain" description="Zn(2)-C6 fungal-type" evidence="4">
    <location>
        <begin position="48"/>
        <end position="76"/>
    </location>
</feature>
<dbReference type="SUPFAM" id="SSF57701">
    <property type="entry name" value="Zn2/Cys6 DNA-binding domain"/>
    <property type="match status" value="1"/>
</dbReference>
<dbReference type="SMART" id="SM00066">
    <property type="entry name" value="GAL4"/>
    <property type="match status" value="1"/>
</dbReference>
<evidence type="ECO:0000313" key="5">
    <source>
        <dbReference type="EMBL" id="PMD20029.1"/>
    </source>
</evidence>
<dbReference type="InterPro" id="IPR021858">
    <property type="entry name" value="Fun_TF"/>
</dbReference>
<dbReference type="PROSITE" id="PS00463">
    <property type="entry name" value="ZN2_CY6_FUNGAL_1"/>
    <property type="match status" value="1"/>
</dbReference>
<gene>
    <name evidence="5" type="ORF">NA56DRAFT_182561</name>
</gene>
<feature type="compositionally biased region" description="Low complexity" evidence="3">
    <location>
        <begin position="12"/>
        <end position="23"/>
    </location>
</feature>
<dbReference type="OrthoDB" id="5391043at2759"/>
<dbReference type="GO" id="GO:0005634">
    <property type="term" value="C:nucleus"/>
    <property type="evidence" value="ECO:0007669"/>
    <property type="project" value="UniProtKB-SubCell"/>
</dbReference>
<keyword evidence="2" id="KW-0539">Nucleus</keyword>
<dbReference type="Pfam" id="PF11951">
    <property type="entry name" value="Fungal_trans_2"/>
    <property type="match status" value="1"/>
</dbReference>
<organism evidence="5 6">
    <name type="scientific">Hyaloscypha hepaticicola</name>
    <dbReference type="NCBI Taxonomy" id="2082293"/>
    <lineage>
        <taxon>Eukaryota</taxon>
        <taxon>Fungi</taxon>
        <taxon>Dikarya</taxon>
        <taxon>Ascomycota</taxon>
        <taxon>Pezizomycotina</taxon>
        <taxon>Leotiomycetes</taxon>
        <taxon>Helotiales</taxon>
        <taxon>Hyaloscyphaceae</taxon>
        <taxon>Hyaloscypha</taxon>
    </lineage>
</organism>
<feature type="region of interest" description="Disordered" evidence="3">
    <location>
        <begin position="1"/>
        <end position="47"/>
    </location>
</feature>
<proteinExistence type="predicted"/>
<dbReference type="InterPro" id="IPR001138">
    <property type="entry name" value="Zn2Cys6_DnaBD"/>
</dbReference>
<protein>
    <recommendedName>
        <fullName evidence="4">Zn(2)-C6 fungal-type domain-containing protein</fullName>
    </recommendedName>
</protein>
<feature type="compositionally biased region" description="Basic and acidic residues" evidence="3">
    <location>
        <begin position="194"/>
        <end position="205"/>
    </location>
</feature>
<dbReference type="PROSITE" id="PS50048">
    <property type="entry name" value="ZN2_CY6_FUNGAL_2"/>
    <property type="match status" value="1"/>
</dbReference>
<dbReference type="GO" id="GO:0008270">
    <property type="term" value="F:zinc ion binding"/>
    <property type="evidence" value="ECO:0007669"/>
    <property type="project" value="InterPro"/>
</dbReference>
<evidence type="ECO:0000256" key="1">
    <source>
        <dbReference type="ARBA" id="ARBA00004123"/>
    </source>
</evidence>
<dbReference type="PANTHER" id="PTHR37534">
    <property type="entry name" value="TRANSCRIPTIONAL ACTIVATOR PROTEIN UGA3"/>
    <property type="match status" value="1"/>
</dbReference>
<dbReference type="Gene3D" id="4.10.240.10">
    <property type="entry name" value="Zn(2)-C6 fungal-type DNA-binding domain"/>
    <property type="match status" value="1"/>
</dbReference>
<accession>A0A2J6Q171</accession>
<dbReference type="GO" id="GO:0000981">
    <property type="term" value="F:DNA-binding transcription factor activity, RNA polymerase II-specific"/>
    <property type="evidence" value="ECO:0007669"/>
    <property type="project" value="InterPro"/>
</dbReference>
<comment type="subcellular location">
    <subcellularLocation>
        <location evidence="1">Nucleus</location>
    </subcellularLocation>
</comment>
<feature type="compositionally biased region" description="Polar residues" evidence="3">
    <location>
        <begin position="344"/>
        <end position="358"/>
    </location>
</feature>
<reference evidence="5 6" key="1">
    <citation type="submission" date="2016-05" db="EMBL/GenBank/DDBJ databases">
        <title>A degradative enzymes factory behind the ericoid mycorrhizal symbiosis.</title>
        <authorList>
            <consortium name="DOE Joint Genome Institute"/>
            <person name="Martino E."/>
            <person name="Morin E."/>
            <person name="Grelet G."/>
            <person name="Kuo A."/>
            <person name="Kohler A."/>
            <person name="Daghino S."/>
            <person name="Barry K."/>
            <person name="Choi C."/>
            <person name="Cichocki N."/>
            <person name="Clum A."/>
            <person name="Copeland A."/>
            <person name="Hainaut M."/>
            <person name="Haridas S."/>
            <person name="Labutti K."/>
            <person name="Lindquist E."/>
            <person name="Lipzen A."/>
            <person name="Khouja H.-R."/>
            <person name="Murat C."/>
            <person name="Ohm R."/>
            <person name="Olson A."/>
            <person name="Spatafora J."/>
            <person name="Veneault-Fourrey C."/>
            <person name="Henrissat B."/>
            <person name="Grigoriev I."/>
            <person name="Martin F."/>
            <person name="Perotto S."/>
        </authorList>
    </citation>
    <scope>NUCLEOTIDE SEQUENCE [LARGE SCALE GENOMIC DNA]</scope>
    <source>
        <strain evidence="5 6">UAMH 7357</strain>
    </source>
</reference>
<feature type="region of interest" description="Disordered" evidence="3">
    <location>
        <begin position="142"/>
        <end position="210"/>
    </location>
</feature>
<evidence type="ECO:0000256" key="3">
    <source>
        <dbReference type="SAM" id="MobiDB-lite"/>
    </source>
</evidence>
<feature type="compositionally biased region" description="Basic and acidic residues" evidence="3">
    <location>
        <begin position="160"/>
        <end position="169"/>
    </location>
</feature>
<feature type="region of interest" description="Disordered" evidence="3">
    <location>
        <begin position="286"/>
        <end position="391"/>
    </location>
</feature>
<dbReference type="CDD" id="cd00067">
    <property type="entry name" value="GAL4"/>
    <property type="match status" value="1"/>
</dbReference>
<dbReference type="PANTHER" id="PTHR37534:SF23">
    <property type="entry name" value="ZN(II)2CYS6 TRANSCRIPTION FACTOR (EUROFUNG)"/>
    <property type="match status" value="1"/>
</dbReference>
<dbReference type="Proteomes" id="UP000235672">
    <property type="component" value="Unassembled WGS sequence"/>
</dbReference>
<keyword evidence="6" id="KW-1185">Reference proteome</keyword>
<dbReference type="Pfam" id="PF00172">
    <property type="entry name" value="Zn_clus"/>
    <property type="match status" value="1"/>
</dbReference>
<evidence type="ECO:0000313" key="6">
    <source>
        <dbReference type="Proteomes" id="UP000235672"/>
    </source>
</evidence>
<feature type="compositionally biased region" description="Acidic residues" evidence="3">
    <location>
        <begin position="363"/>
        <end position="384"/>
    </location>
</feature>
<sequence>MDSPEILQDVAQSSSKSKSQSPNGDGGPDPPPRKPGSKAQGRKRTKTGCLTCRKRRIKCGEERPTCQNCTKSKRHCEGYNQRVVFKDPLNIHRSSFATSSSHAAFSRQSIVQPRVRHGEAYPQPASGQFPLPLAPKLQGAFGPSKAVGMPPLPAATSPGSERRVYDFSDIKGPAAGNKSPQPRSSPPFDIQTDTIDRSHVPDPRPQHSPRAQAAHYDFNALVKQEDREVPPITPAQTSPLDWSAGPSSGFPSHPQELFHDSNRQFAAALPFYQTYQTTSTWEPVTTTASVGQSLPAPVQPEIHPKARADGPQTPSERRDRDLEHFPPGWREHQQRIQSYPPLATTGTTTQPDLSQEDPSSAMVEDEDDPFDVSDDDTAMEEQEESSGAWQEDIQDSHLKNNDLGILVALQARQDNQDLGLRSFTSFIDGPDMLATYMPSPQSTPLRDPITARIFYHFVNVTGPCISLFERHPANPSLVFQGVPVPKSQQNIWAYTFPTLALQNPALLHSMLALGSLHIAKLQNGPIAASFKHYAIGLRRVAKSVSIQSRRKQPATLAAAMLLAFYECWSADHQKWSNHILGAKQLVKEIDFAGMTRYIKTREGTQRQEEHLRYQQAHAPGAGYELDRAQFQPNVDEVDENIVSMLMGKKLFYDRYGQIIDDNESGHPIKEYSERDLETYETQRDLFWWYCKQDVYQSILGGGRLFMEYSLWSHCPPRSPLGQLTATYGTFDHLILLMGRLADFAAKDLKRKRMAVKANGGHWKPPQEYMNMQAQAAQASGSQTFPQTPPKQPQMPAFSGMLPGVQNAQLPMGFEASREDSPRSTQSEEMDLQARTQEAEEEWQEIRNAFSVLEDYFGEDFQALGPEFADPMETPFGPALKYRTYAIAGIWMNFYMGLIACHRSHPSMPPAAMMAAGIAARQTASFANELGRIAAGIFPECSSTTQVNPNVGAALIESSTCLFISGVQYQDAAQRAWTIRRLRDIGRLTGWQTAYAIAAGCETSWSKTAELGKGPPYNKTFEENLVPDLWISSRRIDRALVGLSAEDRRFTIEHSGRVHYALGVLSIQEDFENLDLDGDETQPPPPM</sequence>
<name>A0A2J6Q171_9HELO</name>
<dbReference type="InterPro" id="IPR036864">
    <property type="entry name" value="Zn2-C6_fun-type_DNA-bd_sf"/>
</dbReference>
<dbReference type="EMBL" id="KZ613486">
    <property type="protein sequence ID" value="PMD20029.1"/>
    <property type="molecule type" value="Genomic_DNA"/>
</dbReference>
<dbReference type="GO" id="GO:0045944">
    <property type="term" value="P:positive regulation of transcription by RNA polymerase II"/>
    <property type="evidence" value="ECO:0007669"/>
    <property type="project" value="TreeGrafter"/>
</dbReference>